<dbReference type="GO" id="GO:0005199">
    <property type="term" value="F:structural constituent of cell wall"/>
    <property type="evidence" value="ECO:0007669"/>
    <property type="project" value="InterPro"/>
</dbReference>
<keyword evidence="2" id="KW-0964">Secreted</keyword>
<evidence type="ECO:0000313" key="4">
    <source>
        <dbReference type="Proteomes" id="UP000662466"/>
    </source>
</evidence>
<sequence length="128" mass="13751">MLSRTILVALVGAACFATVNAQTCSASNKKCCKQIQDSENLDANALNLLKILNVDVDALTGSIGLTCTNVIGNACNAQAACCTGNNYRDDINMRPTSPQTQSVQNELRYGQTGERRHYLIGFTEMEAS</sequence>
<dbReference type="GO" id="GO:0009277">
    <property type="term" value="C:fungal-type cell wall"/>
    <property type="evidence" value="ECO:0007669"/>
    <property type="project" value="InterPro"/>
</dbReference>
<dbReference type="InterPro" id="IPR001338">
    <property type="entry name" value="Class_I_Hydrophobin"/>
</dbReference>
<dbReference type="SMART" id="SM00075">
    <property type="entry name" value="HYDRO"/>
    <property type="match status" value="1"/>
</dbReference>
<keyword evidence="2" id="KW-0134">Cell wall</keyword>
<evidence type="ECO:0000256" key="1">
    <source>
        <dbReference type="ARBA" id="ARBA00023157"/>
    </source>
</evidence>
<feature type="chain" id="PRO_5034723275" description="Hydrophobin" evidence="2">
    <location>
        <begin position="22"/>
        <end position="128"/>
    </location>
</feature>
<gene>
    <name evidence="3" type="ORF">CNMCM6106_005776</name>
</gene>
<proteinExistence type="inferred from homology"/>
<comment type="caution">
    <text evidence="3">The sequence shown here is derived from an EMBL/GenBank/DDBJ whole genome shotgun (WGS) entry which is preliminary data.</text>
</comment>
<comment type="subcellular location">
    <subcellularLocation>
        <location evidence="2">Secreted</location>
        <location evidence="2">Cell wall</location>
    </subcellularLocation>
</comment>
<dbReference type="EMBL" id="JACBAF010001935">
    <property type="protein sequence ID" value="KAF7171362.1"/>
    <property type="molecule type" value="Genomic_DNA"/>
</dbReference>
<keyword evidence="2" id="KW-0732">Signal</keyword>
<evidence type="ECO:0000256" key="2">
    <source>
        <dbReference type="RuleBase" id="RU365009"/>
    </source>
</evidence>
<dbReference type="Proteomes" id="UP000662466">
    <property type="component" value="Unassembled WGS sequence"/>
</dbReference>
<comment type="similarity">
    <text evidence="2">Belongs to the fungal hydrophobin family.</text>
</comment>
<accession>A0A8H6QFK8</accession>
<organism evidence="3 4">
    <name type="scientific">Aspergillus hiratsukae</name>
    <dbReference type="NCBI Taxonomy" id="1194566"/>
    <lineage>
        <taxon>Eukaryota</taxon>
        <taxon>Fungi</taxon>
        <taxon>Dikarya</taxon>
        <taxon>Ascomycota</taxon>
        <taxon>Pezizomycotina</taxon>
        <taxon>Eurotiomycetes</taxon>
        <taxon>Eurotiomycetidae</taxon>
        <taxon>Eurotiales</taxon>
        <taxon>Aspergillaceae</taxon>
        <taxon>Aspergillus</taxon>
        <taxon>Aspergillus subgen. Fumigati</taxon>
    </lineage>
</organism>
<dbReference type="PROSITE" id="PS51257">
    <property type="entry name" value="PROKAR_LIPOPROTEIN"/>
    <property type="match status" value="1"/>
</dbReference>
<name>A0A8H6QFK8_9EURO</name>
<dbReference type="CDD" id="cd23507">
    <property type="entry name" value="hydrophobin_I"/>
    <property type="match status" value="1"/>
</dbReference>
<evidence type="ECO:0000313" key="3">
    <source>
        <dbReference type="EMBL" id="KAF7171362.1"/>
    </source>
</evidence>
<protein>
    <recommendedName>
        <fullName evidence="2">Hydrophobin</fullName>
    </recommendedName>
</protein>
<dbReference type="AlphaFoldDB" id="A0A8H6QFK8"/>
<feature type="signal peptide" evidence="2">
    <location>
        <begin position="1"/>
        <end position="21"/>
    </location>
</feature>
<reference evidence="3" key="1">
    <citation type="submission" date="2020-06" db="EMBL/GenBank/DDBJ databases">
        <title>Draft genome sequences of strains closely related to Aspergillus parafelis and Aspergillus hiratsukae.</title>
        <authorList>
            <person name="Dos Santos R.A.C."/>
            <person name="Rivero-Menendez O."/>
            <person name="Steenwyk J.L."/>
            <person name="Mead M.E."/>
            <person name="Goldman G.H."/>
            <person name="Alastruey-Izquierdo A."/>
            <person name="Rokas A."/>
        </authorList>
    </citation>
    <scope>NUCLEOTIDE SEQUENCE</scope>
    <source>
        <strain evidence="3">CNM-CM6106</strain>
    </source>
</reference>
<keyword evidence="1 2" id="KW-1015">Disulfide bond</keyword>
<dbReference type="Pfam" id="PF01185">
    <property type="entry name" value="Hydrophobin"/>
    <property type="match status" value="1"/>
</dbReference>